<dbReference type="Gene3D" id="1.10.287.1490">
    <property type="match status" value="1"/>
</dbReference>
<reference evidence="3" key="1">
    <citation type="journal article" date="2020" name="Stud. Mycol.">
        <title>101 Dothideomycetes genomes: a test case for predicting lifestyles and emergence of pathogens.</title>
        <authorList>
            <person name="Haridas S."/>
            <person name="Albert R."/>
            <person name="Binder M."/>
            <person name="Bloem J."/>
            <person name="Labutti K."/>
            <person name="Salamov A."/>
            <person name="Andreopoulos B."/>
            <person name="Baker S."/>
            <person name="Barry K."/>
            <person name="Bills G."/>
            <person name="Bluhm B."/>
            <person name="Cannon C."/>
            <person name="Castanera R."/>
            <person name="Culley D."/>
            <person name="Daum C."/>
            <person name="Ezra D."/>
            <person name="Gonzalez J."/>
            <person name="Henrissat B."/>
            <person name="Kuo A."/>
            <person name="Liang C."/>
            <person name="Lipzen A."/>
            <person name="Lutzoni F."/>
            <person name="Magnuson J."/>
            <person name="Mondo S."/>
            <person name="Nolan M."/>
            <person name="Ohm R."/>
            <person name="Pangilinan J."/>
            <person name="Park H.-J."/>
            <person name="Ramirez L."/>
            <person name="Alfaro M."/>
            <person name="Sun H."/>
            <person name="Tritt A."/>
            <person name="Yoshinaga Y."/>
            <person name="Zwiers L.-H."/>
            <person name="Turgeon B."/>
            <person name="Goodwin S."/>
            <person name="Spatafora J."/>
            <person name="Crous P."/>
            <person name="Grigoriev I."/>
        </authorList>
    </citation>
    <scope>NUCLEOTIDE SEQUENCE</scope>
    <source>
        <strain evidence="3">CBS 175.79</strain>
    </source>
</reference>
<organism evidence="3 4">
    <name type="scientific">Aaosphaeria arxii CBS 175.79</name>
    <dbReference type="NCBI Taxonomy" id="1450172"/>
    <lineage>
        <taxon>Eukaryota</taxon>
        <taxon>Fungi</taxon>
        <taxon>Dikarya</taxon>
        <taxon>Ascomycota</taxon>
        <taxon>Pezizomycotina</taxon>
        <taxon>Dothideomycetes</taxon>
        <taxon>Pleosporomycetidae</taxon>
        <taxon>Pleosporales</taxon>
        <taxon>Pleosporales incertae sedis</taxon>
        <taxon>Aaosphaeria</taxon>
    </lineage>
</organism>
<gene>
    <name evidence="3" type="ORF">BU24DRAFT_415699</name>
</gene>
<keyword evidence="4" id="KW-1185">Reference proteome</keyword>
<feature type="compositionally biased region" description="Basic and acidic residues" evidence="2">
    <location>
        <begin position="1"/>
        <end position="27"/>
    </location>
</feature>
<feature type="region of interest" description="Disordered" evidence="2">
    <location>
        <begin position="1"/>
        <end position="55"/>
    </location>
</feature>
<dbReference type="RefSeq" id="XP_033376984.1">
    <property type="nucleotide sequence ID" value="XM_033526313.1"/>
</dbReference>
<keyword evidence="1" id="KW-0175">Coiled coil</keyword>
<sequence length="172" mass="19080">MSERANIADDRNDARPHRSLDSVRDSIHASPPSVQPPPNTPSQSDTSSLPFAHEASVRARVRSLLGTSETQFEARASAKSNSNNGIPMDTIRAIQTDLRAIATRLEASSTEPYKALSSDIEELSESVRRRDDTISQMQEEIADFESTVVELRGKRDRAEAMMLKAQEELGQW</sequence>
<proteinExistence type="predicted"/>
<feature type="coiled-coil region" evidence="1">
    <location>
        <begin position="120"/>
        <end position="168"/>
    </location>
</feature>
<dbReference type="AlphaFoldDB" id="A0A6A5X6L7"/>
<evidence type="ECO:0000256" key="2">
    <source>
        <dbReference type="SAM" id="MobiDB-lite"/>
    </source>
</evidence>
<protein>
    <submittedName>
        <fullName evidence="3">Uncharacterized protein</fullName>
    </submittedName>
</protein>
<evidence type="ECO:0000313" key="4">
    <source>
        <dbReference type="Proteomes" id="UP000799778"/>
    </source>
</evidence>
<dbReference type="GeneID" id="54283710"/>
<evidence type="ECO:0000256" key="1">
    <source>
        <dbReference type="SAM" id="Coils"/>
    </source>
</evidence>
<dbReference type="Proteomes" id="UP000799778">
    <property type="component" value="Unassembled WGS sequence"/>
</dbReference>
<accession>A0A6A5X6L7</accession>
<dbReference type="EMBL" id="ML978082">
    <property type="protein sequence ID" value="KAF2008645.1"/>
    <property type="molecule type" value="Genomic_DNA"/>
</dbReference>
<name>A0A6A5X6L7_9PLEO</name>
<evidence type="ECO:0000313" key="3">
    <source>
        <dbReference type="EMBL" id="KAF2008645.1"/>
    </source>
</evidence>